<dbReference type="GO" id="GO:0005737">
    <property type="term" value="C:cytoplasm"/>
    <property type="evidence" value="ECO:0007669"/>
    <property type="project" value="TreeGrafter"/>
</dbReference>
<dbReference type="SUPFAM" id="SSF51690">
    <property type="entry name" value="Nicotinate/Quinolinate PRTase C-terminal domain-like"/>
    <property type="match status" value="1"/>
</dbReference>
<dbReference type="InterPro" id="IPR027277">
    <property type="entry name" value="NadC/ModD"/>
</dbReference>
<keyword evidence="6 9" id="KW-0328">Glycosyltransferase</keyword>
<evidence type="ECO:0000256" key="8">
    <source>
        <dbReference type="ARBA" id="ARBA00047445"/>
    </source>
</evidence>
<evidence type="ECO:0000256" key="5">
    <source>
        <dbReference type="ARBA" id="ARBA00022642"/>
    </source>
</evidence>
<dbReference type="InterPro" id="IPR013785">
    <property type="entry name" value="Aldolase_TIM"/>
</dbReference>
<evidence type="ECO:0000256" key="6">
    <source>
        <dbReference type="ARBA" id="ARBA00022676"/>
    </source>
</evidence>
<dbReference type="InterPro" id="IPR036068">
    <property type="entry name" value="Nicotinate_pribotase-like_C"/>
</dbReference>
<keyword evidence="7 9" id="KW-0808">Transferase</keyword>
<evidence type="ECO:0000256" key="1">
    <source>
        <dbReference type="ARBA" id="ARBA00003237"/>
    </source>
</evidence>
<dbReference type="NCBIfam" id="TIGR00078">
    <property type="entry name" value="nadC"/>
    <property type="match status" value="1"/>
</dbReference>
<gene>
    <name evidence="12" type="primary">nadC</name>
    <name evidence="12" type="ORF">K9W46_01400</name>
</gene>
<organism evidence="12">
    <name type="scientific">Candidatus Heimdallarchaeum endolithica</name>
    <dbReference type="NCBI Taxonomy" id="2876572"/>
    <lineage>
        <taxon>Archaea</taxon>
        <taxon>Promethearchaeati</taxon>
        <taxon>Candidatus Heimdallarchaeota</taxon>
        <taxon>Candidatus Heimdallarchaeia (ex Rinke et al. 2021) (nom. nud.)</taxon>
        <taxon>Candidatus Heimdallarchaeales</taxon>
        <taxon>Candidatus Heimdallarchaeaceae</taxon>
        <taxon>Candidatus Heimdallarchaeum</taxon>
    </lineage>
</organism>
<dbReference type="PIRSF" id="PIRSF006250">
    <property type="entry name" value="NadC_ModD"/>
    <property type="match status" value="1"/>
</dbReference>
<dbReference type="Proteomes" id="UP001200513">
    <property type="component" value="Chromosome"/>
</dbReference>
<dbReference type="PANTHER" id="PTHR32179">
    <property type="entry name" value="NICOTINATE-NUCLEOTIDE PYROPHOSPHORYLASE [CARBOXYLATING]"/>
    <property type="match status" value="1"/>
</dbReference>
<dbReference type="GO" id="GO:0004514">
    <property type="term" value="F:nicotinate-nucleotide diphosphorylase (carboxylating) activity"/>
    <property type="evidence" value="ECO:0007669"/>
    <property type="project" value="UniProtKB-EC"/>
</dbReference>
<dbReference type="InterPro" id="IPR022412">
    <property type="entry name" value="Quinolinate_PRibosylTrfase_N"/>
</dbReference>
<evidence type="ECO:0000256" key="2">
    <source>
        <dbReference type="ARBA" id="ARBA00004893"/>
    </source>
</evidence>
<dbReference type="Gene3D" id="3.20.20.70">
    <property type="entry name" value="Aldolase class I"/>
    <property type="match status" value="1"/>
</dbReference>
<dbReference type="FunFam" id="3.20.20.70:FF:000030">
    <property type="entry name" value="Nicotinate-nucleotide pyrophosphorylase, carboxylating"/>
    <property type="match status" value="1"/>
</dbReference>
<sequence>MIPETLIEEDIKEWLKEDIPYWDITTNLLPNKKVKAKIFAKQEGIIAGLIVSEKIFTLLGAEWSANVKDGEKVSKKQIIAEIKGDIKSLLQGERIALNILGRMSGIATTTAQMIEKTRKVNPNLKICATRKTVPGLAKYDKYAVTVGGGDTHRFNLSDMVLLKENHLSLFSSISEAITKAKETVSFSKKIEVEVKNEEEAIEAAKAGADIIMLDNFKPIQAKHVVKKIREINQNVLIELSGNIKIENIEDYELENVNHISSGSLTHSVKNFDLSMLIE</sequence>
<dbReference type="GO" id="GO:0034213">
    <property type="term" value="P:quinolinate catabolic process"/>
    <property type="evidence" value="ECO:0007669"/>
    <property type="project" value="TreeGrafter"/>
</dbReference>
<evidence type="ECO:0000256" key="4">
    <source>
        <dbReference type="ARBA" id="ARBA00011218"/>
    </source>
</evidence>
<evidence type="ECO:0000259" key="11">
    <source>
        <dbReference type="Pfam" id="PF02749"/>
    </source>
</evidence>
<dbReference type="GO" id="GO:0009435">
    <property type="term" value="P:NAD+ biosynthetic process"/>
    <property type="evidence" value="ECO:0007669"/>
    <property type="project" value="InterPro"/>
</dbReference>
<evidence type="ECO:0000313" key="12">
    <source>
        <dbReference type="EMBL" id="UJG43856.1"/>
    </source>
</evidence>
<proteinExistence type="inferred from homology"/>
<comment type="similarity">
    <text evidence="3 9">Belongs to the NadC/ModD family.</text>
</comment>
<dbReference type="Pfam" id="PF02749">
    <property type="entry name" value="QRPTase_N"/>
    <property type="match status" value="1"/>
</dbReference>
<accession>A0A9Y1FP60</accession>
<dbReference type="EMBL" id="CP084167">
    <property type="protein sequence ID" value="UJG43856.1"/>
    <property type="molecule type" value="Genomic_DNA"/>
</dbReference>
<feature type="domain" description="Quinolinate phosphoribosyl transferase C-terminal" evidence="10">
    <location>
        <begin position="106"/>
        <end position="275"/>
    </location>
</feature>
<evidence type="ECO:0000256" key="3">
    <source>
        <dbReference type="ARBA" id="ARBA00009400"/>
    </source>
</evidence>
<dbReference type="SUPFAM" id="SSF54675">
    <property type="entry name" value="Nicotinate/Quinolinate PRTase N-terminal domain-like"/>
    <property type="match status" value="1"/>
</dbReference>
<keyword evidence="5 9" id="KW-0662">Pyridine nucleotide biosynthesis</keyword>
<comment type="catalytic activity">
    <reaction evidence="8 9">
        <text>nicotinate beta-D-ribonucleotide + CO2 + diphosphate = quinolinate + 5-phospho-alpha-D-ribose 1-diphosphate + 2 H(+)</text>
        <dbReference type="Rhea" id="RHEA:12733"/>
        <dbReference type="ChEBI" id="CHEBI:15378"/>
        <dbReference type="ChEBI" id="CHEBI:16526"/>
        <dbReference type="ChEBI" id="CHEBI:29959"/>
        <dbReference type="ChEBI" id="CHEBI:33019"/>
        <dbReference type="ChEBI" id="CHEBI:57502"/>
        <dbReference type="ChEBI" id="CHEBI:58017"/>
        <dbReference type="EC" id="2.4.2.19"/>
    </reaction>
</comment>
<evidence type="ECO:0000259" key="10">
    <source>
        <dbReference type="Pfam" id="PF01729"/>
    </source>
</evidence>
<comment type="subunit">
    <text evidence="4 9">Hexamer formed by 3 homodimers.</text>
</comment>
<reference evidence="12" key="1">
    <citation type="journal article" date="2022" name="Nat. Microbiol.">
        <title>Unique mobile elements and scalable gene flow at the prokaryote-eukaryote boundary revealed by circularized Asgard archaea genomes.</title>
        <authorList>
            <person name="Wu F."/>
            <person name="Speth D.R."/>
            <person name="Philosof A."/>
            <person name="Cremiere A."/>
            <person name="Narayanan A."/>
            <person name="Barco R.A."/>
            <person name="Connon S.A."/>
            <person name="Amend J.P."/>
            <person name="Antoshechkin I.A."/>
            <person name="Orphan V.J."/>
        </authorList>
    </citation>
    <scope>NUCLEOTIDE SEQUENCE</scope>
    <source>
        <strain evidence="12">PR6</strain>
    </source>
</reference>
<dbReference type="InterPro" id="IPR037128">
    <property type="entry name" value="Quinolinate_PRibosylTase_N_sf"/>
</dbReference>
<comment type="pathway">
    <text evidence="2 9">Cofactor biosynthesis; NAD(+) biosynthesis; nicotinate D-ribonucleotide from quinolinate: step 1/1.</text>
</comment>
<dbReference type="InterPro" id="IPR004393">
    <property type="entry name" value="NadC"/>
</dbReference>
<comment type="function">
    <text evidence="1 9">Involved in the catabolism of quinolinic acid (QA).</text>
</comment>
<feature type="domain" description="Quinolinate phosphoribosyl transferase N-terminal" evidence="11">
    <location>
        <begin position="23"/>
        <end position="104"/>
    </location>
</feature>
<dbReference type="EC" id="2.4.2.19" evidence="9"/>
<name>A0A9Y1FP60_9ARCH</name>
<evidence type="ECO:0000256" key="7">
    <source>
        <dbReference type="ARBA" id="ARBA00022679"/>
    </source>
</evidence>
<dbReference type="Gene3D" id="3.90.1170.20">
    <property type="entry name" value="Quinolinate phosphoribosyl transferase, N-terminal domain"/>
    <property type="match status" value="1"/>
</dbReference>
<dbReference type="InterPro" id="IPR002638">
    <property type="entry name" value="Quinolinate_PRibosylTrfase_C"/>
</dbReference>
<protein>
    <recommendedName>
        <fullName evidence="9">Nicotinate-nucleotide pyrophosphorylase [carboxylating]</fullName>
        <ecNumber evidence="9">2.4.2.19</ecNumber>
    </recommendedName>
    <alternativeName>
        <fullName evidence="9">Quinolinate phosphoribosyltransferase [decarboxylating]</fullName>
    </alternativeName>
</protein>
<evidence type="ECO:0000256" key="9">
    <source>
        <dbReference type="PIRNR" id="PIRNR006250"/>
    </source>
</evidence>
<dbReference type="CDD" id="cd01572">
    <property type="entry name" value="QPRTase"/>
    <property type="match status" value="1"/>
</dbReference>
<dbReference type="PANTHER" id="PTHR32179:SF3">
    <property type="entry name" value="NICOTINATE-NUCLEOTIDE PYROPHOSPHORYLASE [CARBOXYLATING]"/>
    <property type="match status" value="1"/>
</dbReference>
<dbReference type="AlphaFoldDB" id="A0A9Y1FP60"/>
<dbReference type="FunFam" id="3.90.1170.20:FF:000001">
    <property type="entry name" value="Nicotinate-nucleotide diphosphorylase (Carboxylating)"/>
    <property type="match status" value="1"/>
</dbReference>
<dbReference type="Pfam" id="PF01729">
    <property type="entry name" value="QRPTase_C"/>
    <property type="match status" value="1"/>
</dbReference>